<dbReference type="Gene3D" id="3.40.50.12710">
    <property type="match status" value="1"/>
</dbReference>
<protein>
    <recommendedName>
        <fullName evidence="7">Protein arginine methyltransferase NDUFAF7</fullName>
        <ecNumber evidence="7">2.1.1.320</ecNumber>
    </recommendedName>
</protein>
<dbReference type="GO" id="GO:0005739">
    <property type="term" value="C:mitochondrion"/>
    <property type="evidence" value="ECO:0007669"/>
    <property type="project" value="UniProtKB-SubCell"/>
</dbReference>
<dbReference type="PANTHER" id="PTHR12049">
    <property type="entry name" value="PROTEIN ARGININE METHYLTRANSFERASE NDUFAF7, MITOCHONDRIAL"/>
    <property type="match status" value="1"/>
</dbReference>
<dbReference type="OrthoDB" id="5595109at2759"/>
<comment type="similarity">
    <text evidence="2 7">Belongs to the NDUFAF7 family.</text>
</comment>
<evidence type="ECO:0000313" key="10">
    <source>
        <dbReference type="Proteomes" id="UP000027730"/>
    </source>
</evidence>
<organism evidence="9 10">
    <name type="scientific">Aureobasidium namibiae CBS 147.97</name>
    <dbReference type="NCBI Taxonomy" id="1043004"/>
    <lineage>
        <taxon>Eukaryota</taxon>
        <taxon>Fungi</taxon>
        <taxon>Dikarya</taxon>
        <taxon>Ascomycota</taxon>
        <taxon>Pezizomycotina</taxon>
        <taxon>Dothideomycetes</taxon>
        <taxon>Dothideomycetidae</taxon>
        <taxon>Dothideales</taxon>
        <taxon>Saccotheciaceae</taxon>
        <taxon>Aureobasidium</taxon>
    </lineage>
</organism>
<keyword evidence="10" id="KW-1185">Reference proteome</keyword>
<evidence type="ECO:0000256" key="5">
    <source>
        <dbReference type="ARBA" id="ARBA00023128"/>
    </source>
</evidence>
<evidence type="ECO:0000256" key="4">
    <source>
        <dbReference type="ARBA" id="ARBA00022679"/>
    </source>
</evidence>
<evidence type="ECO:0000256" key="2">
    <source>
        <dbReference type="ARBA" id="ARBA00005891"/>
    </source>
</evidence>
<sequence>MRRSTIQIARRVADHRLAPSRRALVCSGARCSSTSSREWSTPLAKTLGEAITTTGPISVAAYMRQCLTFPETGYYTNSTEGKDPFGKKGDFVTSPEISQIFGELIGLWFVAEWIAQGRKSSGVYLMEMGPGRGTLMDDMLRSIRNFKPLAQAIDGIYMVEASPALRQAQHKLLCGDNPLQEINIGYKSTCKYTPDLSIIWCEDIRFVPRETDSSPFIVAHEFFDALPIHVFESVKAQAAPKQIRTPTGIHKVDPSATGSANTVSQWHELVVSPTSPYATHDTLHTPKSQRDQPVPEFSLTRSQAATPHSIFLPEQSNRYKNLKNTEGSVIEVSPESQTYAADFAVRIGGGVSPSALYTNHADQTPPPVGRRVSPRRAVEEIVKKQASGAALILDYGTPATIPVNSLRGIKEHRIVSPLSEPGKVDISADVDFLALAESAINASLHVEVHGPVDQARFLTSMGIEQRAAQLVKLAVDRERGSVVEKTEGGQRTKSDLTETVKRIESGWRRLVDVGPQGMGKLYQVMAILPHVPPKQGEQPRRPVGFGGDVAV</sequence>
<gene>
    <name evidence="9" type="ORF">M436DRAFT_54873</name>
</gene>
<dbReference type="GO" id="GO:0032259">
    <property type="term" value="P:methylation"/>
    <property type="evidence" value="ECO:0007669"/>
    <property type="project" value="UniProtKB-KW"/>
</dbReference>
<comment type="function">
    <text evidence="7">Arginine methyltransferase involved in the assembly or stability of mitochondrial NADH:ubiquinone oxidoreductase complex (complex I).</text>
</comment>
<dbReference type="GO" id="GO:0032981">
    <property type="term" value="P:mitochondrial respiratory chain complex I assembly"/>
    <property type="evidence" value="ECO:0007669"/>
    <property type="project" value="TreeGrafter"/>
</dbReference>
<dbReference type="EC" id="2.1.1.320" evidence="7"/>
<dbReference type="PANTHER" id="PTHR12049:SF7">
    <property type="entry name" value="PROTEIN ARGININE METHYLTRANSFERASE NDUFAF7, MITOCHONDRIAL"/>
    <property type="match status" value="1"/>
</dbReference>
<keyword evidence="3 7" id="KW-0489">Methyltransferase</keyword>
<dbReference type="InterPro" id="IPR038375">
    <property type="entry name" value="NDUFAF7_sf"/>
</dbReference>
<evidence type="ECO:0000256" key="6">
    <source>
        <dbReference type="ARBA" id="ARBA00048612"/>
    </source>
</evidence>
<evidence type="ECO:0000256" key="7">
    <source>
        <dbReference type="RuleBase" id="RU364114"/>
    </source>
</evidence>
<comment type="subcellular location">
    <subcellularLocation>
        <location evidence="1 7">Mitochondrion</location>
    </subcellularLocation>
</comment>
<reference evidence="9 10" key="1">
    <citation type="journal article" date="2014" name="BMC Genomics">
        <title>Genome sequencing of four Aureobasidium pullulans varieties: biotechnological potential, stress tolerance, and description of new species.</title>
        <authorList>
            <person name="Gostin Ar C."/>
            <person name="Ohm R.A."/>
            <person name="Kogej T."/>
            <person name="Sonjak S."/>
            <person name="Turk M."/>
            <person name="Zajc J."/>
            <person name="Zalar P."/>
            <person name="Grube M."/>
            <person name="Sun H."/>
            <person name="Han J."/>
            <person name="Sharma A."/>
            <person name="Chiniquy J."/>
            <person name="Ngan C.Y."/>
            <person name="Lipzen A."/>
            <person name="Barry K."/>
            <person name="Grigoriev I.V."/>
            <person name="Gunde-Cimerman N."/>
        </authorList>
    </citation>
    <scope>NUCLEOTIDE SEQUENCE [LARGE SCALE GENOMIC DNA]</scope>
    <source>
        <strain evidence="9 10">CBS 147.97</strain>
    </source>
</reference>
<dbReference type="Pfam" id="PF02636">
    <property type="entry name" value="Methyltransf_28"/>
    <property type="match status" value="1"/>
</dbReference>
<dbReference type="InterPro" id="IPR029063">
    <property type="entry name" value="SAM-dependent_MTases_sf"/>
</dbReference>
<evidence type="ECO:0000313" key="9">
    <source>
        <dbReference type="EMBL" id="KEQ69849.1"/>
    </source>
</evidence>
<evidence type="ECO:0000256" key="1">
    <source>
        <dbReference type="ARBA" id="ARBA00004173"/>
    </source>
</evidence>
<evidence type="ECO:0000256" key="8">
    <source>
        <dbReference type="SAM" id="MobiDB-lite"/>
    </source>
</evidence>
<feature type="compositionally biased region" description="Basic and acidic residues" evidence="8">
    <location>
        <begin position="281"/>
        <end position="290"/>
    </location>
</feature>
<dbReference type="STRING" id="1043004.A0A074WE62"/>
<dbReference type="RefSeq" id="XP_013424076.1">
    <property type="nucleotide sequence ID" value="XM_013568622.1"/>
</dbReference>
<dbReference type="InterPro" id="IPR003788">
    <property type="entry name" value="NDUFAF7"/>
</dbReference>
<dbReference type="GO" id="GO:0035243">
    <property type="term" value="F:protein-arginine omega-N symmetric methyltransferase activity"/>
    <property type="evidence" value="ECO:0007669"/>
    <property type="project" value="UniProtKB-EC"/>
</dbReference>
<keyword evidence="4 7" id="KW-0808">Transferase</keyword>
<keyword evidence="5 7" id="KW-0496">Mitochondrion</keyword>
<dbReference type="EMBL" id="KL584719">
    <property type="protein sequence ID" value="KEQ69849.1"/>
    <property type="molecule type" value="Genomic_DNA"/>
</dbReference>
<dbReference type="Proteomes" id="UP000027730">
    <property type="component" value="Unassembled WGS sequence"/>
</dbReference>
<dbReference type="SUPFAM" id="SSF53335">
    <property type="entry name" value="S-adenosyl-L-methionine-dependent methyltransferases"/>
    <property type="match status" value="1"/>
</dbReference>
<accession>A0A074WE62</accession>
<feature type="region of interest" description="Disordered" evidence="8">
    <location>
        <begin position="277"/>
        <end position="296"/>
    </location>
</feature>
<comment type="catalytic activity">
    <reaction evidence="6 7">
        <text>L-arginyl-[protein] + 2 S-adenosyl-L-methionine = N(omega),N(omega)'-dimethyl-L-arginyl-[protein] + 2 S-adenosyl-L-homocysteine + 2 H(+)</text>
        <dbReference type="Rhea" id="RHEA:48108"/>
        <dbReference type="Rhea" id="RHEA-COMP:10532"/>
        <dbReference type="Rhea" id="RHEA-COMP:11992"/>
        <dbReference type="ChEBI" id="CHEBI:15378"/>
        <dbReference type="ChEBI" id="CHEBI:29965"/>
        <dbReference type="ChEBI" id="CHEBI:57856"/>
        <dbReference type="ChEBI" id="CHEBI:59789"/>
        <dbReference type="ChEBI" id="CHEBI:88221"/>
        <dbReference type="EC" id="2.1.1.320"/>
    </reaction>
</comment>
<feature type="region of interest" description="Disordered" evidence="8">
    <location>
        <begin position="532"/>
        <end position="551"/>
    </location>
</feature>
<dbReference type="HOGENOM" id="CLU_024840_0_0_1"/>
<proteinExistence type="inferred from homology"/>
<dbReference type="AlphaFoldDB" id="A0A074WE62"/>
<dbReference type="GeneID" id="25412011"/>
<name>A0A074WE62_9PEZI</name>
<evidence type="ECO:0000256" key="3">
    <source>
        <dbReference type="ARBA" id="ARBA00022603"/>
    </source>
</evidence>